<sequence>MGWNPAEFTTLRITEADDRIHAQLDRPEVRNAIDSEMVSELHALCAHLESEPKVLILSGTQAGGKGVFASGADIGQLRERRRADALRGINSAVFDRLAALPLPVIAAMDGYALGGGAELAWAADFRVATTRVKVGQPETQLGIIPAAGALWRLKELTGESLAKEILFTGRILNAEEALTFGLVTSVHEPDDLLEAADALADRIAQQDPLAVHVAKRVFAMPREAHPHVDNLAQAILFESEAKFDRMQAFLDRKKTPPPQEADT</sequence>
<dbReference type="PANTHER" id="PTHR11941:SF54">
    <property type="entry name" value="ENOYL-COA HYDRATASE, MITOCHONDRIAL"/>
    <property type="match status" value="1"/>
</dbReference>
<evidence type="ECO:0000313" key="2">
    <source>
        <dbReference type="Proteomes" id="UP000310458"/>
    </source>
</evidence>
<comment type="caution">
    <text evidence="1">The sequence shown here is derived from an EMBL/GenBank/DDBJ whole genome shotgun (WGS) entry which is preliminary data.</text>
</comment>
<proteinExistence type="predicted"/>
<accession>A0A5R9BAS8</accession>
<dbReference type="PANTHER" id="PTHR11941">
    <property type="entry name" value="ENOYL-COA HYDRATASE-RELATED"/>
    <property type="match status" value="1"/>
</dbReference>
<dbReference type="EMBL" id="VAVZ01000037">
    <property type="protein sequence ID" value="TLP94202.1"/>
    <property type="molecule type" value="Genomic_DNA"/>
</dbReference>
<dbReference type="InterPro" id="IPR029045">
    <property type="entry name" value="ClpP/crotonase-like_dom_sf"/>
</dbReference>
<dbReference type="CDD" id="cd06558">
    <property type="entry name" value="crotonase-like"/>
    <property type="match status" value="1"/>
</dbReference>
<dbReference type="InterPro" id="IPR001753">
    <property type="entry name" value="Enoyl-CoA_hydra/iso"/>
</dbReference>
<gene>
    <name evidence="1" type="ORF">FEF26_12430</name>
</gene>
<keyword evidence="2" id="KW-1185">Reference proteome</keyword>
<dbReference type="OrthoDB" id="5174409at2"/>
<dbReference type="Proteomes" id="UP000310458">
    <property type="component" value="Unassembled WGS sequence"/>
</dbReference>
<dbReference type="GO" id="GO:0016853">
    <property type="term" value="F:isomerase activity"/>
    <property type="evidence" value="ECO:0007669"/>
    <property type="project" value="UniProtKB-KW"/>
</dbReference>
<dbReference type="Pfam" id="PF00378">
    <property type="entry name" value="ECH_1"/>
    <property type="match status" value="1"/>
</dbReference>
<dbReference type="AlphaFoldDB" id="A0A5R9BAS8"/>
<dbReference type="SUPFAM" id="SSF52096">
    <property type="entry name" value="ClpP/crotonase"/>
    <property type="match status" value="1"/>
</dbReference>
<organism evidence="1 2">
    <name type="scientific">Nesterenkonia salmonea</name>
    <dbReference type="NCBI Taxonomy" id="1804987"/>
    <lineage>
        <taxon>Bacteria</taxon>
        <taxon>Bacillati</taxon>
        <taxon>Actinomycetota</taxon>
        <taxon>Actinomycetes</taxon>
        <taxon>Micrococcales</taxon>
        <taxon>Micrococcaceae</taxon>
        <taxon>Nesterenkonia</taxon>
    </lineage>
</organism>
<dbReference type="RefSeq" id="WP_138253856.1">
    <property type="nucleotide sequence ID" value="NZ_VAVZ01000037.1"/>
</dbReference>
<reference evidence="1 2" key="1">
    <citation type="submission" date="2019-05" db="EMBL/GenBank/DDBJ databases">
        <title>Nesterenkonia sp. GY074 isolated from the Southern Atlantic Ocean.</title>
        <authorList>
            <person name="Zhang G."/>
        </authorList>
    </citation>
    <scope>NUCLEOTIDE SEQUENCE [LARGE SCALE GENOMIC DNA]</scope>
    <source>
        <strain evidence="1 2">GY074</strain>
    </source>
</reference>
<evidence type="ECO:0000313" key="1">
    <source>
        <dbReference type="EMBL" id="TLP94202.1"/>
    </source>
</evidence>
<dbReference type="Gene3D" id="3.90.226.10">
    <property type="entry name" value="2-enoyl-CoA Hydratase, Chain A, domain 1"/>
    <property type="match status" value="1"/>
</dbReference>
<keyword evidence="1" id="KW-0413">Isomerase</keyword>
<dbReference type="GO" id="GO:0006635">
    <property type="term" value="P:fatty acid beta-oxidation"/>
    <property type="evidence" value="ECO:0007669"/>
    <property type="project" value="TreeGrafter"/>
</dbReference>
<protein>
    <submittedName>
        <fullName evidence="1">Enoyl-CoA hydratase/isomerase family protein</fullName>
    </submittedName>
</protein>
<name>A0A5R9BAS8_9MICC</name>